<reference evidence="3" key="2">
    <citation type="submission" date="2023-01" db="EMBL/GenBank/DDBJ databases">
        <authorList>
            <person name="Petersen C."/>
        </authorList>
    </citation>
    <scope>NUCLEOTIDE SEQUENCE</scope>
    <source>
        <strain evidence="3">IBT 17514</strain>
    </source>
</reference>
<feature type="region of interest" description="Disordered" evidence="2">
    <location>
        <begin position="710"/>
        <end position="833"/>
    </location>
</feature>
<protein>
    <submittedName>
        <fullName evidence="3">Uncharacterized protein</fullName>
    </submittedName>
</protein>
<comment type="caution">
    <text evidence="3">The sequence shown here is derived from an EMBL/GenBank/DDBJ whole genome shotgun (WGS) entry which is preliminary data.</text>
</comment>
<organism evidence="3 4">
    <name type="scientific">Penicillium malachiteum</name>
    <dbReference type="NCBI Taxonomy" id="1324776"/>
    <lineage>
        <taxon>Eukaryota</taxon>
        <taxon>Fungi</taxon>
        <taxon>Dikarya</taxon>
        <taxon>Ascomycota</taxon>
        <taxon>Pezizomycotina</taxon>
        <taxon>Eurotiomycetes</taxon>
        <taxon>Eurotiomycetidae</taxon>
        <taxon>Eurotiales</taxon>
        <taxon>Aspergillaceae</taxon>
        <taxon>Penicillium</taxon>
    </lineage>
</organism>
<feature type="compositionally biased region" description="Low complexity" evidence="2">
    <location>
        <begin position="774"/>
        <end position="790"/>
    </location>
</feature>
<feature type="compositionally biased region" description="Polar residues" evidence="2">
    <location>
        <begin position="33"/>
        <end position="64"/>
    </location>
</feature>
<proteinExistence type="predicted"/>
<keyword evidence="4" id="KW-1185">Reference proteome</keyword>
<feature type="compositionally biased region" description="Polar residues" evidence="2">
    <location>
        <begin position="802"/>
        <end position="827"/>
    </location>
</feature>
<sequence>MELNTENEKPLPMTPESQDTTESHRHSQLFVDTIQTQQSPLNRSYSDLSGSGIESQPPRSQPGNAFSRLKPPDMMPIETSPVETEDPSIPWGSHGSSGTASPIEVAHGPQVLRKMSSIDYNGGLAVPAKKSKDFQLNEDTSELSDPFDDRSEKLSVTKRRVFTEPLPANLDIPKFASTRESSPLSTGISTTPDPFGKEILDTSLPDPSPEDANRSGPTRGRKLSRFAILRAKLSTKDLHKESSKQESAAKPAIPAHRSFTGSAIPSPPFNLHGSKAKQTSNPARTHKISAPTLIPSLTTGQIPPNSRKIPVPPSGISSNIHGTSSQSRRSSVIESQAKAQSESTHKGKPEPAAKMPNRTLFQKRPGTIAPPLSTAAALKKPLPAKPATPSDSPISKGLPPQARQVVEGEEKTKSLGKSESKRWPGKLQLPGSKPESPQTPNQKGPKFNARLEKPETPSDTPKSADLQSRNTATQAQIDDIKDTLKSIHRQLDSGAASTSRKFEDLSTWVGDHLKNQSEATSDLNRTSADLIGKQAQMLREILKFQLDVRLDIGNMDRRLSVFENKVLDDLQNEVRSLARACEEMNEKIESIMEKSAFESTQGFMEQQEERIKEIELQIAYLKERQTTVTSHEPTPFAAARRVPSLRSLSSNDSIEPLIRQIKPVPSIPSEPIQESPSHPRVPSMPEAKPLGMFPRSVSVTGKGFLKGIKDIASTSPDGTKEKGFEKTKNNEDAKKWNVFGLRRRRDFSDNSAKFGWSPRPRRAKDSQGSDVVTSSRSSSPPIPPIMRDIPYGGVERRPTPFPTSVTQSAFRPPSGSQPDDSATTSYDTAPEPSNIVVELEKSVSQSSVDAFAKEHLQEVSSSETVHPVGGETPEPEKEVAACEPSSPDTVVHQPTTTVVIEKQPVSSDAEQDWDRVSVEESKVNEGNNQPPHGMF</sequence>
<dbReference type="Proteomes" id="UP001215712">
    <property type="component" value="Unassembled WGS sequence"/>
</dbReference>
<evidence type="ECO:0000256" key="1">
    <source>
        <dbReference type="SAM" id="Coils"/>
    </source>
</evidence>
<dbReference type="EMBL" id="JAQJAN010000013">
    <property type="protein sequence ID" value="KAJ5712648.1"/>
    <property type="molecule type" value="Genomic_DNA"/>
</dbReference>
<dbReference type="AlphaFoldDB" id="A0AAD6HFZ6"/>
<feature type="region of interest" description="Disordered" evidence="2">
    <location>
        <begin position="856"/>
        <end position="891"/>
    </location>
</feature>
<feature type="region of interest" description="Disordered" evidence="2">
    <location>
        <begin position="903"/>
        <end position="935"/>
    </location>
</feature>
<keyword evidence="1" id="KW-0175">Coiled coil</keyword>
<feature type="compositionally biased region" description="Basic and acidic residues" evidence="2">
    <location>
        <begin position="718"/>
        <end position="735"/>
    </location>
</feature>
<feature type="compositionally biased region" description="Basic and acidic residues" evidence="2">
    <location>
        <begin position="234"/>
        <end position="244"/>
    </location>
</feature>
<evidence type="ECO:0000256" key="2">
    <source>
        <dbReference type="SAM" id="MobiDB-lite"/>
    </source>
</evidence>
<evidence type="ECO:0000313" key="4">
    <source>
        <dbReference type="Proteomes" id="UP001215712"/>
    </source>
</evidence>
<feature type="coiled-coil region" evidence="1">
    <location>
        <begin position="567"/>
        <end position="624"/>
    </location>
</feature>
<feature type="compositionally biased region" description="Polar residues" evidence="2">
    <location>
        <begin position="332"/>
        <end position="342"/>
    </location>
</feature>
<feature type="compositionally biased region" description="Polar residues" evidence="2">
    <location>
        <begin position="924"/>
        <end position="935"/>
    </location>
</feature>
<feature type="region of interest" description="Disordered" evidence="2">
    <location>
        <begin position="172"/>
        <end position="473"/>
    </location>
</feature>
<feature type="compositionally biased region" description="Polar residues" evidence="2">
    <location>
        <begin position="457"/>
        <end position="473"/>
    </location>
</feature>
<feature type="compositionally biased region" description="Basic and acidic residues" evidence="2">
    <location>
        <begin position="406"/>
        <end position="422"/>
    </location>
</feature>
<feature type="compositionally biased region" description="Polar residues" evidence="2">
    <location>
        <begin position="295"/>
        <end position="304"/>
    </location>
</feature>
<feature type="compositionally biased region" description="Basic and acidic residues" evidence="2">
    <location>
        <begin position="912"/>
        <end position="923"/>
    </location>
</feature>
<accession>A0AAD6HFZ6</accession>
<feature type="region of interest" description="Disordered" evidence="2">
    <location>
        <begin position="1"/>
        <end position="103"/>
    </location>
</feature>
<feature type="compositionally biased region" description="Polar residues" evidence="2">
    <location>
        <begin position="178"/>
        <end position="192"/>
    </location>
</feature>
<feature type="region of interest" description="Disordered" evidence="2">
    <location>
        <begin position="130"/>
        <end position="150"/>
    </location>
</feature>
<evidence type="ECO:0000313" key="3">
    <source>
        <dbReference type="EMBL" id="KAJ5712648.1"/>
    </source>
</evidence>
<reference evidence="3" key="1">
    <citation type="journal article" date="2023" name="IMA Fungus">
        <title>Comparative genomic study of the Penicillium genus elucidates a diverse pangenome and 15 lateral gene transfer events.</title>
        <authorList>
            <person name="Petersen C."/>
            <person name="Sorensen T."/>
            <person name="Nielsen M.R."/>
            <person name="Sondergaard T.E."/>
            <person name="Sorensen J.L."/>
            <person name="Fitzpatrick D.A."/>
            <person name="Frisvad J.C."/>
            <person name="Nielsen K.L."/>
        </authorList>
    </citation>
    <scope>NUCLEOTIDE SEQUENCE</scope>
    <source>
        <strain evidence="3">IBT 17514</strain>
    </source>
</reference>
<feature type="compositionally biased region" description="Low complexity" evidence="2">
    <location>
        <begin position="369"/>
        <end position="390"/>
    </location>
</feature>
<gene>
    <name evidence="3" type="ORF">N7493_009116</name>
</gene>
<name>A0AAD6HFZ6_9EURO</name>